<feature type="transmembrane region" description="Helical" evidence="9">
    <location>
        <begin position="178"/>
        <end position="198"/>
    </location>
</feature>
<evidence type="ECO:0000256" key="4">
    <source>
        <dbReference type="ARBA" id="ARBA00022597"/>
    </source>
</evidence>
<evidence type="ECO:0000256" key="6">
    <source>
        <dbReference type="ARBA" id="ARBA00022989"/>
    </source>
</evidence>
<dbReference type="Proteomes" id="UP000287239">
    <property type="component" value="Unassembled WGS sequence"/>
</dbReference>
<dbReference type="Pfam" id="PF02378">
    <property type="entry name" value="PTS_EIIC"/>
    <property type="match status" value="1"/>
</dbReference>
<evidence type="ECO:0000313" key="12">
    <source>
        <dbReference type="Proteomes" id="UP000287239"/>
    </source>
</evidence>
<dbReference type="InterPro" id="IPR003352">
    <property type="entry name" value="PTS_EIIC"/>
</dbReference>
<dbReference type="EMBL" id="NGJU01000001">
    <property type="protein sequence ID" value="RST97988.1"/>
    <property type="molecule type" value="Genomic_DNA"/>
</dbReference>
<keyword evidence="7 8" id="KW-0472">Membrane</keyword>
<proteinExistence type="predicted"/>
<dbReference type="AlphaFoldDB" id="A0A429ZW78"/>
<dbReference type="InterPro" id="IPR051088">
    <property type="entry name" value="PTS_Sugar-EIIC/EIIB"/>
</dbReference>
<evidence type="ECO:0000256" key="3">
    <source>
        <dbReference type="ARBA" id="ARBA00022475"/>
    </source>
</evidence>
<feature type="transmembrane region" description="Helical" evidence="9">
    <location>
        <begin position="380"/>
        <end position="408"/>
    </location>
</feature>
<feature type="transmembrane region" description="Helical" evidence="9">
    <location>
        <begin position="218"/>
        <end position="241"/>
    </location>
</feature>
<dbReference type="GO" id="GO:0005886">
    <property type="term" value="C:plasma membrane"/>
    <property type="evidence" value="ECO:0007669"/>
    <property type="project" value="UniProtKB-SubCell"/>
</dbReference>
<evidence type="ECO:0000259" key="10">
    <source>
        <dbReference type="PROSITE" id="PS51105"/>
    </source>
</evidence>
<evidence type="ECO:0000256" key="7">
    <source>
        <dbReference type="ARBA" id="ARBA00023136"/>
    </source>
</evidence>
<sequence>MNEFMDKLQDKLGPIAHKLDANRYLKAVKNGFFAAMPLLIIGSMFLLVTQLPFDGYLNFMESLLGAEWKQYFSKVNDMTMNLMTIFVILGMSKTLASSYKVDQVSAQVMSLLAFFILTPIVMTVDEAKALPIGNFGAAGLFVGMITAILAVELFRLVVARGWVIKMPDSVPSNVSQSFSALIPGFIIAIVFNLIRILFAMTAFETAHNFILQFLQTPLLKLGSSLPATIVVVLFEALLWAFGIHGSNVTGAVTTPIWTALSVENAAAFEAGLNLPNIVNYQFYMNFVKIGGSSATIGLAIACLFFAKSTQFKTLGKLSFGPALFNINEPLIFGIPIVLNPIMLIPFMIAPLVMVVLSYTAMATGIVPITNGIQLPWTMPILLSGFILSGWKGVILQTIQIGLSFVIYYPFFKVEDTKAYEIETHGLGQLD</sequence>
<gene>
    <name evidence="11" type="ORF">CBF35_01475</name>
</gene>
<dbReference type="InterPro" id="IPR004501">
    <property type="entry name" value="PTS_EIIC_3"/>
</dbReference>
<feature type="transmembrane region" description="Helical" evidence="9">
    <location>
        <begin position="136"/>
        <end position="158"/>
    </location>
</feature>
<feature type="transmembrane region" description="Helical" evidence="9">
    <location>
        <begin position="344"/>
        <end position="368"/>
    </location>
</feature>
<reference evidence="11 12" key="1">
    <citation type="submission" date="2017-05" db="EMBL/GenBank/DDBJ databases">
        <title>Vagococcus spp. assemblies.</title>
        <authorList>
            <person name="Gulvik C.A."/>
        </authorList>
    </citation>
    <scope>NUCLEOTIDE SEQUENCE [LARGE SCALE GENOMIC DNA]</scope>
    <source>
        <strain evidence="11 12">NCFB 2777</strain>
    </source>
</reference>
<dbReference type="GeneID" id="98567025"/>
<dbReference type="NCBIfam" id="TIGR00410">
    <property type="entry name" value="lacE"/>
    <property type="match status" value="1"/>
</dbReference>
<name>A0A429ZW78_9ENTE</name>
<keyword evidence="3 8" id="KW-1003">Cell membrane</keyword>
<dbReference type="PROSITE" id="PS51105">
    <property type="entry name" value="PTS_EIIC_TYPE_3"/>
    <property type="match status" value="1"/>
</dbReference>
<evidence type="ECO:0000256" key="2">
    <source>
        <dbReference type="ARBA" id="ARBA00022448"/>
    </source>
</evidence>
<dbReference type="GO" id="GO:1901264">
    <property type="term" value="P:carbohydrate derivative transport"/>
    <property type="evidence" value="ECO:0007669"/>
    <property type="project" value="TreeGrafter"/>
</dbReference>
<accession>A0A429ZW78</accession>
<feature type="transmembrane region" description="Helical" evidence="9">
    <location>
        <begin position="78"/>
        <end position="98"/>
    </location>
</feature>
<evidence type="ECO:0000313" key="11">
    <source>
        <dbReference type="EMBL" id="RST97988.1"/>
    </source>
</evidence>
<organism evidence="11 12">
    <name type="scientific">Vagococcus salmoninarum</name>
    <dbReference type="NCBI Taxonomy" id="2739"/>
    <lineage>
        <taxon>Bacteria</taxon>
        <taxon>Bacillati</taxon>
        <taxon>Bacillota</taxon>
        <taxon>Bacilli</taxon>
        <taxon>Lactobacillales</taxon>
        <taxon>Enterococcaceae</taxon>
        <taxon>Vagococcus</taxon>
    </lineage>
</organism>
<evidence type="ECO:0000256" key="1">
    <source>
        <dbReference type="ARBA" id="ARBA00004651"/>
    </source>
</evidence>
<comment type="caution">
    <text evidence="11">The sequence shown here is derived from an EMBL/GenBank/DDBJ whole genome shotgun (WGS) entry which is preliminary data.</text>
</comment>
<protein>
    <recommendedName>
        <fullName evidence="8">Permease IIC component</fullName>
    </recommendedName>
</protein>
<feature type="domain" description="PTS EIIC type-3" evidence="10">
    <location>
        <begin position="8"/>
        <end position="410"/>
    </location>
</feature>
<comment type="subcellular location">
    <subcellularLocation>
        <location evidence="1">Cell membrane</location>
        <topology evidence="1">Multi-pass membrane protein</topology>
    </subcellularLocation>
</comment>
<keyword evidence="6 9" id="KW-1133">Transmembrane helix</keyword>
<dbReference type="PANTHER" id="PTHR33989">
    <property type="match status" value="1"/>
</dbReference>
<dbReference type="PIRSF" id="PIRSF006351">
    <property type="entry name" value="PTS_EIIC-Cellobiose"/>
    <property type="match status" value="1"/>
</dbReference>
<dbReference type="RefSeq" id="WP_126778114.1">
    <property type="nucleotide sequence ID" value="NZ_NGJU01000001.1"/>
</dbReference>
<keyword evidence="12" id="KW-1185">Reference proteome</keyword>
<comment type="function">
    <text evidence="8">The phosphoenolpyruvate-dependent sugar phosphotransferase system (PTS), a major carbohydrate active -transport system, catalyzes the phosphorylation of incoming sugar substrates concomitant with their translocation across the cell membrane.</text>
</comment>
<evidence type="ECO:0000256" key="9">
    <source>
        <dbReference type="SAM" id="Phobius"/>
    </source>
</evidence>
<dbReference type="NCBIfam" id="TIGR00359">
    <property type="entry name" value="cello_pts_IIC"/>
    <property type="match status" value="1"/>
</dbReference>
<feature type="transmembrane region" description="Helical" evidence="9">
    <location>
        <begin position="32"/>
        <end position="57"/>
    </location>
</feature>
<dbReference type="GO" id="GO:0009401">
    <property type="term" value="P:phosphoenolpyruvate-dependent sugar phosphotransferase system"/>
    <property type="evidence" value="ECO:0007669"/>
    <property type="project" value="InterPro"/>
</dbReference>
<evidence type="ECO:0000256" key="5">
    <source>
        <dbReference type="ARBA" id="ARBA00022692"/>
    </source>
</evidence>
<dbReference type="GO" id="GO:0008982">
    <property type="term" value="F:protein-N(PI)-phosphohistidine-sugar phosphotransferase activity"/>
    <property type="evidence" value="ECO:0007669"/>
    <property type="project" value="UniProtKB-UniRule"/>
</dbReference>
<dbReference type="InterPro" id="IPR004796">
    <property type="entry name" value="PTS_IIC_cello"/>
</dbReference>
<dbReference type="OrthoDB" id="1550290at2"/>
<feature type="transmembrane region" description="Helical" evidence="9">
    <location>
        <begin position="282"/>
        <end position="305"/>
    </location>
</feature>
<feature type="transmembrane region" description="Helical" evidence="9">
    <location>
        <begin position="104"/>
        <end position="124"/>
    </location>
</feature>
<evidence type="ECO:0000256" key="8">
    <source>
        <dbReference type="PIRNR" id="PIRNR006351"/>
    </source>
</evidence>
<keyword evidence="4 8" id="KW-0762">Sugar transport</keyword>
<keyword evidence="5 9" id="KW-0812">Transmembrane</keyword>
<dbReference type="PANTHER" id="PTHR33989:SF4">
    <property type="entry name" value="PTS SYSTEM N,N'-DIACETYLCHITOBIOSE-SPECIFIC EIIC COMPONENT"/>
    <property type="match status" value="1"/>
</dbReference>
<keyword evidence="2 8" id="KW-0813">Transport</keyword>